<proteinExistence type="predicted"/>
<feature type="transmembrane region" description="Helical" evidence="1">
    <location>
        <begin position="161"/>
        <end position="180"/>
    </location>
</feature>
<keyword evidence="1" id="KW-0472">Membrane</keyword>
<evidence type="ECO:0000313" key="2">
    <source>
        <dbReference type="EMBL" id="XDQ47162.1"/>
    </source>
</evidence>
<keyword evidence="1" id="KW-0812">Transmembrane</keyword>
<evidence type="ECO:0008006" key="3">
    <source>
        <dbReference type="Google" id="ProtNLM"/>
    </source>
</evidence>
<name>A0AB39QXA3_9ACTN</name>
<feature type="transmembrane region" description="Helical" evidence="1">
    <location>
        <begin position="62"/>
        <end position="82"/>
    </location>
</feature>
<dbReference type="AlphaFoldDB" id="A0AB39QXA3"/>
<organism evidence="2">
    <name type="scientific">Streptomyces sp. R39</name>
    <dbReference type="NCBI Taxonomy" id="3238631"/>
    <lineage>
        <taxon>Bacteria</taxon>
        <taxon>Bacillati</taxon>
        <taxon>Actinomycetota</taxon>
        <taxon>Actinomycetes</taxon>
        <taxon>Kitasatosporales</taxon>
        <taxon>Streptomycetaceae</taxon>
        <taxon>Streptomyces</taxon>
    </lineage>
</organism>
<reference evidence="2" key="1">
    <citation type="submission" date="2024-07" db="EMBL/GenBank/DDBJ databases">
        <authorList>
            <person name="Yu S.T."/>
        </authorList>
    </citation>
    <scope>NUCLEOTIDE SEQUENCE</scope>
    <source>
        <strain evidence="2">R39</strain>
    </source>
</reference>
<evidence type="ECO:0000256" key="1">
    <source>
        <dbReference type="SAM" id="Phobius"/>
    </source>
</evidence>
<sequence length="247" mass="25283">MTVRGWCRALRAGVFAAACVLLAALGHVLMSGTSVPWWAMAAGAAGTGTLGWLLAGRERERTLIVTVVTVAQAVLHEAFSLAQTLTPATVPGQGAAASAPGSMTGMRGMDMGGMNTGRMDMGLTSMGSPHMDPMDMGSMAHTMAGAQHTHGMAGMGGATTYGMFAAHLLAAILCGLWLAYGERAFFSVLRAAATRLVAPLRMLLAGPAPLPRPLAGRRRATDVPAPARLLLCCSLTSRAPPTGAAVA</sequence>
<gene>
    <name evidence="2" type="ORF">AB5J52_35585</name>
</gene>
<dbReference type="RefSeq" id="WP_369226142.1">
    <property type="nucleotide sequence ID" value="NZ_CP163441.1"/>
</dbReference>
<feature type="transmembrane region" description="Helical" evidence="1">
    <location>
        <begin position="36"/>
        <end position="55"/>
    </location>
</feature>
<accession>A0AB39QXA3</accession>
<feature type="transmembrane region" description="Helical" evidence="1">
    <location>
        <begin position="12"/>
        <end position="30"/>
    </location>
</feature>
<keyword evidence="1" id="KW-1133">Transmembrane helix</keyword>
<protein>
    <recommendedName>
        <fullName evidence="3">PE-PGRS family protein</fullName>
    </recommendedName>
</protein>
<dbReference type="EMBL" id="CP163441">
    <property type="protein sequence ID" value="XDQ47162.1"/>
    <property type="molecule type" value="Genomic_DNA"/>
</dbReference>